<organism evidence="2 3">
    <name type="scientific">Microctonus aethiopoides</name>
    <dbReference type="NCBI Taxonomy" id="144406"/>
    <lineage>
        <taxon>Eukaryota</taxon>
        <taxon>Metazoa</taxon>
        <taxon>Ecdysozoa</taxon>
        <taxon>Arthropoda</taxon>
        <taxon>Hexapoda</taxon>
        <taxon>Insecta</taxon>
        <taxon>Pterygota</taxon>
        <taxon>Neoptera</taxon>
        <taxon>Endopterygota</taxon>
        <taxon>Hymenoptera</taxon>
        <taxon>Apocrita</taxon>
        <taxon>Ichneumonoidea</taxon>
        <taxon>Braconidae</taxon>
        <taxon>Euphorinae</taxon>
        <taxon>Microctonus</taxon>
    </lineage>
</organism>
<keyword evidence="3" id="KW-1185">Reference proteome</keyword>
<comment type="caution">
    <text evidence="2">The sequence shown here is derived from an EMBL/GenBank/DDBJ whole genome shotgun (WGS) entry which is preliminary data.</text>
</comment>
<proteinExistence type="predicted"/>
<dbReference type="Proteomes" id="UP001168990">
    <property type="component" value="Unassembled WGS sequence"/>
</dbReference>
<reference evidence="2" key="1">
    <citation type="journal article" date="2023" name="bioRxiv">
        <title>Scaffold-level genome assemblies of two parasitoid biocontrol wasps reveal the parthenogenesis mechanism and an associated novel virus.</title>
        <authorList>
            <person name="Inwood S."/>
            <person name="Skelly J."/>
            <person name="Guhlin J."/>
            <person name="Harrop T."/>
            <person name="Goldson S."/>
            <person name="Dearden P."/>
        </authorList>
    </citation>
    <scope>NUCLEOTIDE SEQUENCE</scope>
    <source>
        <strain evidence="2">Irish</strain>
        <tissue evidence="2">Whole body</tissue>
    </source>
</reference>
<sequence>MSSCSPSFLGKGSIAKASSTKILMVYVIHHGGAFKPSGSESAHASRTGPQHMSKGGHGFTMGLEKIRNMFLPE</sequence>
<protein>
    <submittedName>
        <fullName evidence="2">Uncharacterized protein</fullName>
    </submittedName>
</protein>
<feature type="compositionally biased region" description="Polar residues" evidence="1">
    <location>
        <begin position="38"/>
        <end position="50"/>
    </location>
</feature>
<feature type="region of interest" description="Disordered" evidence="1">
    <location>
        <begin position="35"/>
        <end position="58"/>
    </location>
</feature>
<reference evidence="2" key="2">
    <citation type="submission" date="2023-03" db="EMBL/GenBank/DDBJ databases">
        <authorList>
            <person name="Inwood S.N."/>
            <person name="Skelly J.G."/>
            <person name="Guhlin J."/>
            <person name="Harrop T.W.R."/>
            <person name="Goldson S.G."/>
            <person name="Dearden P.K."/>
        </authorList>
    </citation>
    <scope>NUCLEOTIDE SEQUENCE</scope>
    <source>
        <strain evidence="2">Irish</strain>
        <tissue evidence="2">Whole body</tissue>
    </source>
</reference>
<dbReference type="EMBL" id="JAQQBS010000001">
    <property type="protein sequence ID" value="KAK0175915.1"/>
    <property type="molecule type" value="Genomic_DNA"/>
</dbReference>
<accession>A0AA39KW30</accession>
<gene>
    <name evidence="2" type="ORF">PV328_000104</name>
</gene>
<evidence type="ECO:0000256" key="1">
    <source>
        <dbReference type="SAM" id="MobiDB-lite"/>
    </source>
</evidence>
<dbReference type="AlphaFoldDB" id="A0AA39KW30"/>
<evidence type="ECO:0000313" key="2">
    <source>
        <dbReference type="EMBL" id="KAK0175915.1"/>
    </source>
</evidence>
<evidence type="ECO:0000313" key="3">
    <source>
        <dbReference type="Proteomes" id="UP001168990"/>
    </source>
</evidence>
<name>A0AA39KW30_9HYME</name>